<name>A0AAE3NS48_9RHOB</name>
<evidence type="ECO:0000256" key="1">
    <source>
        <dbReference type="SAM" id="MobiDB-lite"/>
    </source>
</evidence>
<accession>A0AAE3NS48</accession>
<comment type="caution">
    <text evidence="2">The sequence shown here is derived from an EMBL/GenBank/DDBJ whole genome shotgun (WGS) entry which is preliminary data.</text>
</comment>
<dbReference type="EMBL" id="JARGYC010000027">
    <property type="protein sequence ID" value="MDF0601431.1"/>
    <property type="molecule type" value="Genomic_DNA"/>
</dbReference>
<dbReference type="Proteomes" id="UP001220964">
    <property type="component" value="Unassembled WGS sequence"/>
</dbReference>
<feature type="region of interest" description="Disordered" evidence="1">
    <location>
        <begin position="155"/>
        <end position="220"/>
    </location>
</feature>
<reference evidence="2" key="1">
    <citation type="submission" date="2023-03" db="EMBL/GenBank/DDBJ databases">
        <title>Multiphase analysis and comparison of six strains from genera Psychromarinibacter, Lutimaribacter, and Maritimibacter, including a novel species: Psychromarinibacter sediminicola sp. nov.</title>
        <authorList>
            <person name="Wang Y.-H."/>
            <person name="Ye M.-Q."/>
            <person name="Du Z.-J."/>
        </authorList>
    </citation>
    <scope>NUCLEOTIDE SEQUENCE</scope>
    <source>
        <strain evidence="2">C21-152</strain>
    </source>
</reference>
<evidence type="ECO:0000313" key="3">
    <source>
        <dbReference type="Proteomes" id="UP001220964"/>
    </source>
</evidence>
<evidence type="ECO:0000313" key="2">
    <source>
        <dbReference type="EMBL" id="MDF0601431.1"/>
    </source>
</evidence>
<keyword evidence="3" id="KW-1185">Reference proteome</keyword>
<protein>
    <submittedName>
        <fullName evidence="2">Uncharacterized protein</fullName>
    </submittedName>
</protein>
<feature type="compositionally biased region" description="Acidic residues" evidence="1">
    <location>
        <begin position="33"/>
        <end position="43"/>
    </location>
</feature>
<dbReference type="RefSeq" id="WP_275567571.1">
    <property type="nucleotide sequence ID" value="NZ_JARGYC010000027.1"/>
</dbReference>
<dbReference type="AlphaFoldDB" id="A0AAE3NS48"/>
<proteinExistence type="predicted"/>
<feature type="compositionally biased region" description="Basic and acidic residues" evidence="1">
    <location>
        <begin position="163"/>
        <end position="172"/>
    </location>
</feature>
<feature type="region of interest" description="Disordered" evidence="1">
    <location>
        <begin position="1"/>
        <end position="71"/>
    </location>
</feature>
<sequence>MGDEGGAFQRGAGHERGDGPEGQPAHGRGRIEADEDRGDQDDGDAGRTGLGQRKGHVAAAFGGGHPGLGAADQLAGLLRGDGVVQFDLARHGQNDRAEQRLQHRAVAVEFLGPAAGHGDGALLPAPGDQPQRQAAVDAERGDQVRLRRVGGEIGQHGAVLPRDGGEERRARDQPPGQEDVAEPGVHLGLPVQRGTPVAGRQRAGGDEHLPQPWPRCPRGPERRRVAGRFDAVQVRGLLHGKAFRDIARRLVELR</sequence>
<organism evidence="2 3">
    <name type="scientific">Psychromarinibacter sediminicola</name>
    <dbReference type="NCBI Taxonomy" id="3033385"/>
    <lineage>
        <taxon>Bacteria</taxon>
        <taxon>Pseudomonadati</taxon>
        <taxon>Pseudomonadota</taxon>
        <taxon>Alphaproteobacteria</taxon>
        <taxon>Rhodobacterales</taxon>
        <taxon>Paracoccaceae</taxon>
        <taxon>Psychromarinibacter</taxon>
    </lineage>
</organism>
<gene>
    <name evidence="2" type="ORF">P1J78_11865</name>
</gene>